<reference evidence="3 4" key="1">
    <citation type="submission" date="2016-03" db="EMBL/GenBank/DDBJ databases">
        <authorList>
            <person name="Ploux O."/>
        </authorList>
    </citation>
    <scope>NUCLEOTIDE SEQUENCE [LARGE SCALE GENOMIC DNA]</scope>
    <source>
        <strain evidence="3 4">UAMH 11012</strain>
    </source>
</reference>
<dbReference type="OrthoDB" id="194443at2759"/>
<proteinExistence type="predicted"/>
<organism evidence="3 4">
    <name type="scientific">Phialocephala subalpina</name>
    <dbReference type="NCBI Taxonomy" id="576137"/>
    <lineage>
        <taxon>Eukaryota</taxon>
        <taxon>Fungi</taxon>
        <taxon>Dikarya</taxon>
        <taxon>Ascomycota</taxon>
        <taxon>Pezizomycotina</taxon>
        <taxon>Leotiomycetes</taxon>
        <taxon>Helotiales</taxon>
        <taxon>Mollisiaceae</taxon>
        <taxon>Phialocephala</taxon>
        <taxon>Phialocephala fortinii species complex</taxon>
    </lineage>
</organism>
<sequence length="311" mass="34842">MNTPAAMKTPAPTRPDCGKTPATAREAESPGLFVRPNQERTGPSTNGPAARAQGRPPRRAPAVNRENSPDFEIVRVEKRDAAAMTGGEEGIRKPKKPKSNPNLAMPDAEMVSILVGPEELKFSVPRHVITHYSTYFEDQFNNHESAHGETKILRVKEVDDQVFGLFVHWNYFQVIEHTARATEPARGPELMELAKLWTAAGEWNVPTLQNEAMGMLLKMIINPNLPIERGAPIWEFFKFAYGAQGRAPLKSLSIEKVVRIAPRLVPLRQRVDDFPKGLFVDMTARLVRDVGRLRARPDPELGLFLVRENDE</sequence>
<evidence type="ECO:0000256" key="1">
    <source>
        <dbReference type="SAM" id="MobiDB-lite"/>
    </source>
</evidence>
<feature type="domain" description="BTB" evidence="2">
    <location>
        <begin position="109"/>
        <end position="179"/>
    </location>
</feature>
<evidence type="ECO:0000259" key="2">
    <source>
        <dbReference type="PROSITE" id="PS50097"/>
    </source>
</evidence>
<dbReference type="SUPFAM" id="SSF54695">
    <property type="entry name" value="POZ domain"/>
    <property type="match status" value="1"/>
</dbReference>
<name>A0A1L7X9Z0_9HELO</name>
<dbReference type="Gene3D" id="3.30.710.10">
    <property type="entry name" value="Potassium Channel Kv1.1, Chain A"/>
    <property type="match status" value="1"/>
</dbReference>
<dbReference type="InterPro" id="IPR000210">
    <property type="entry name" value="BTB/POZ_dom"/>
</dbReference>
<dbReference type="InterPro" id="IPR011333">
    <property type="entry name" value="SKP1/BTB/POZ_sf"/>
</dbReference>
<gene>
    <name evidence="3" type="ORF">PAC_11703</name>
</gene>
<evidence type="ECO:0000313" key="3">
    <source>
        <dbReference type="EMBL" id="CZR61806.1"/>
    </source>
</evidence>
<dbReference type="AlphaFoldDB" id="A0A1L7X9Z0"/>
<keyword evidence="4" id="KW-1185">Reference proteome</keyword>
<feature type="compositionally biased region" description="Basic and acidic residues" evidence="1">
    <location>
        <begin position="72"/>
        <end position="81"/>
    </location>
</feature>
<dbReference type="PROSITE" id="PS50097">
    <property type="entry name" value="BTB"/>
    <property type="match status" value="1"/>
</dbReference>
<feature type="region of interest" description="Disordered" evidence="1">
    <location>
        <begin position="1"/>
        <end position="104"/>
    </location>
</feature>
<dbReference type="Proteomes" id="UP000184330">
    <property type="component" value="Unassembled WGS sequence"/>
</dbReference>
<dbReference type="EMBL" id="FJOG01000019">
    <property type="protein sequence ID" value="CZR61806.1"/>
    <property type="molecule type" value="Genomic_DNA"/>
</dbReference>
<protein>
    <recommendedName>
        <fullName evidence="2">BTB domain-containing protein</fullName>
    </recommendedName>
</protein>
<evidence type="ECO:0000313" key="4">
    <source>
        <dbReference type="Proteomes" id="UP000184330"/>
    </source>
</evidence>
<accession>A0A1L7X9Z0</accession>